<organism evidence="10 11">
    <name type="scientific">Budvicia aquatica</name>
    <dbReference type="NCBI Taxonomy" id="82979"/>
    <lineage>
        <taxon>Bacteria</taxon>
        <taxon>Pseudomonadati</taxon>
        <taxon>Pseudomonadota</taxon>
        <taxon>Gammaproteobacteria</taxon>
        <taxon>Enterobacterales</taxon>
        <taxon>Budviciaceae</taxon>
        <taxon>Budvicia</taxon>
    </lineage>
</organism>
<dbReference type="EMBL" id="CAADJA010000002">
    <property type="protein sequence ID" value="VFS47318.1"/>
    <property type="molecule type" value="Genomic_DNA"/>
</dbReference>
<name>A0A484ZH38_9GAMM</name>
<dbReference type="InterPro" id="IPR000620">
    <property type="entry name" value="EamA_dom"/>
</dbReference>
<evidence type="ECO:0000256" key="4">
    <source>
        <dbReference type="ARBA" id="ARBA00022692"/>
    </source>
</evidence>
<keyword evidence="4 8" id="KW-0812">Transmembrane</keyword>
<evidence type="ECO:0000256" key="2">
    <source>
        <dbReference type="ARBA" id="ARBA00009853"/>
    </source>
</evidence>
<evidence type="ECO:0000256" key="7">
    <source>
        <dbReference type="ARBA" id="ARBA00040595"/>
    </source>
</evidence>
<dbReference type="InterPro" id="IPR037185">
    <property type="entry name" value="EmrE-like"/>
</dbReference>
<dbReference type="Proteomes" id="UP000373449">
    <property type="component" value="Unassembled WGS sequence"/>
</dbReference>
<accession>A0A484ZH38</accession>
<reference evidence="10 11" key="1">
    <citation type="submission" date="2019-03" db="EMBL/GenBank/DDBJ databases">
        <authorList>
            <consortium name="Pathogen Informatics"/>
        </authorList>
    </citation>
    <scope>NUCLEOTIDE SEQUENCE [LARGE SCALE GENOMIC DNA]</scope>
    <source>
        <strain evidence="10 11">NCTC12282</strain>
    </source>
</reference>
<keyword evidence="5 8" id="KW-1133">Transmembrane helix</keyword>
<comment type="similarity">
    <text evidence="2">Belongs to the drug/metabolite transporter (DMT) superfamily. 10 TMS drug/metabolite exporter (DME) (TC 2.A.7.3) family.</text>
</comment>
<protein>
    <recommendedName>
        <fullName evidence="7">Threonine/homoserine exporter RhtA</fullName>
    </recommendedName>
</protein>
<dbReference type="AlphaFoldDB" id="A0A484ZH38"/>
<evidence type="ECO:0000313" key="10">
    <source>
        <dbReference type="EMBL" id="VFS47318.1"/>
    </source>
</evidence>
<evidence type="ECO:0000256" key="3">
    <source>
        <dbReference type="ARBA" id="ARBA00022475"/>
    </source>
</evidence>
<dbReference type="Pfam" id="PF00892">
    <property type="entry name" value="EamA"/>
    <property type="match status" value="1"/>
</dbReference>
<dbReference type="InterPro" id="IPR050638">
    <property type="entry name" value="AA-Vitamin_Transporters"/>
</dbReference>
<dbReference type="PANTHER" id="PTHR32322">
    <property type="entry name" value="INNER MEMBRANE TRANSPORTER"/>
    <property type="match status" value="1"/>
</dbReference>
<sequence>MKSVLPYIGAFDFAALRCIFGALLLLVVLKLRNRGMKPPPLGPTFIIGLLQTVGMVGFSQWALVSGGAGKVAILTYTMPFWVILLAALFLNERLRRLQYWATGIAIGGMVLILQPWNIDGSMVGSLLALMSGLSWGGQRYFC</sequence>
<evidence type="ECO:0000256" key="8">
    <source>
        <dbReference type="SAM" id="Phobius"/>
    </source>
</evidence>
<dbReference type="SUPFAM" id="SSF103481">
    <property type="entry name" value="Multidrug resistance efflux transporter EmrE"/>
    <property type="match status" value="1"/>
</dbReference>
<gene>
    <name evidence="10" type="primary">yijE_2</name>
    <name evidence="10" type="ORF">NCTC12282_02253</name>
</gene>
<evidence type="ECO:0000259" key="9">
    <source>
        <dbReference type="Pfam" id="PF00892"/>
    </source>
</evidence>
<evidence type="ECO:0000313" key="11">
    <source>
        <dbReference type="Proteomes" id="UP000373449"/>
    </source>
</evidence>
<comment type="subcellular location">
    <subcellularLocation>
        <location evidence="1">Cell membrane</location>
        <topology evidence="1">Multi-pass membrane protein</topology>
    </subcellularLocation>
</comment>
<evidence type="ECO:0000256" key="6">
    <source>
        <dbReference type="ARBA" id="ARBA00023136"/>
    </source>
</evidence>
<proteinExistence type="inferred from homology"/>
<feature type="transmembrane region" description="Helical" evidence="8">
    <location>
        <begin position="97"/>
        <end position="116"/>
    </location>
</feature>
<feature type="transmembrane region" description="Helical" evidence="8">
    <location>
        <begin position="41"/>
        <end position="63"/>
    </location>
</feature>
<evidence type="ECO:0000256" key="1">
    <source>
        <dbReference type="ARBA" id="ARBA00004651"/>
    </source>
</evidence>
<keyword evidence="3" id="KW-1003">Cell membrane</keyword>
<dbReference type="GO" id="GO:0005886">
    <property type="term" value="C:plasma membrane"/>
    <property type="evidence" value="ECO:0007669"/>
    <property type="project" value="UniProtKB-SubCell"/>
</dbReference>
<dbReference type="PANTHER" id="PTHR32322:SF18">
    <property type="entry name" value="S-ADENOSYLMETHIONINE_S-ADENOSYLHOMOCYSTEINE TRANSPORTER"/>
    <property type="match status" value="1"/>
</dbReference>
<feature type="domain" description="EamA" evidence="9">
    <location>
        <begin position="1"/>
        <end position="113"/>
    </location>
</feature>
<feature type="transmembrane region" description="Helical" evidence="8">
    <location>
        <begin position="69"/>
        <end position="90"/>
    </location>
</feature>
<keyword evidence="6 8" id="KW-0472">Membrane</keyword>
<feature type="transmembrane region" description="Helical" evidence="8">
    <location>
        <begin position="6"/>
        <end position="29"/>
    </location>
</feature>
<evidence type="ECO:0000256" key="5">
    <source>
        <dbReference type="ARBA" id="ARBA00022989"/>
    </source>
</evidence>